<evidence type="ECO:0000313" key="1">
    <source>
        <dbReference type="EMBL" id="CAB4161050.1"/>
    </source>
</evidence>
<reference evidence="1" key="1">
    <citation type="submission" date="2020-04" db="EMBL/GenBank/DDBJ databases">
        <authorList>
            <person name="Chiriac C."/>
            <person name="Salcher M."/>
            <person name="Ghai R."/>
            <person name="Kavagutti S V."/>
        </authorList>
    </citation>
    <scope>NUCLEOTIDE SEQUENCE</scope>
</reference>
<accession>A0A6J5NMJ1</accession>
<gene>
    <name evidence="1" type="ORF">UFOVP730_25</name>
</gene>
<organism evidence="1">
    <name type="scientific">uncultured Caudovirales phage</name>
    <dbReference type="NCBI Taxonomy" id="2100421"/>
    <lineage>
        <taxon>Viruses</taxon>
        <taxon>Duplodnaviria</taxon>
        <taxon>Heunggongvirae</taxon>
        <taxon>Uroviricota</taxon>
        <taxon>Caudoviricetes</taxon>
        <taxon>Peduoviridae</taxon>
        <taxon>Maltschvirus</taxon>
        <taxon>Maltschvirus maltsch</taxon>
    </lineage>
</organism>
<proteinExistence type="predicted"/>
<dbReference type="EMBL" id="LR796716">
    <property type="protein sequence ID" value="CAB4161050.1"/>
    <property type="molecule type" value="Genomic_DNA"/>
</dbReference>
<name>A0A6J5NMJ1_9CAUD</name>
<protein>
    <submittedName>
        <fullName evidence="1">Uncharacterized protein</fullName>
    </submittedName>
</protein>
<sequence>MITLATGSEWFAIIDAAVMLATAVAAVTPTDKDDGVVSRAANLWRLIIRR</sequence>